<evidence type="ECO:0000313" key="2">
    <source>
        <dbReference type="EMBL" id="RBI67819.1"/>
    </source>
</evidence>
<dbReference type="EMBL" id="QNTU01000004">
    <property type="protein sequence ID" value="RBI67819.1"/>
    <property type="molecule type" value="Genomic_DNA"/>
</dbReference>
<dbReference type="Proteomes" id="UP000252204">
    <property type="component" value="Unassembled WGS sequence"/>
</dbReference>
<dbReference type="OrthoDB" id="6194160at2"/>
<comment type="caution">
    <text evidence="2">The sequence shown here is derived from an EMBL/GenBank/DDBJ whole genome shotgun (WGS) entry which is preliminary data.</text>
</comment>
<gene>
    <name evidence="2" type="primary">pilV</name>
    <name evidence="2" type="ORF">DQ400_09050</name>
</gene>
<dbReference type="AlphaFoldDB" id="A0A365TRD8"/>
<sequence>MRQQRGFSLIEALIALLVLSIGLIGVAAMQLKALQSANAGYQRSVASVSAVDAQERLWATLAALETGQTCEDINTSAVQAEWRKHWFQGGDDAKPLRNAIEAQSEIEPGSGDDSCQFTVILMLSENESDLLDYTFRLPRVERSP</sequence>
<reference evidence="3" key="1">
    <citation type="submission" date="2018-06" db="EMBL/GenBank/DDBJ databases">
        <title>Whole genome sequencing of four bacterial strains from South Shetland trench revealing bio-synthetic gene clusters.</title>
        <authorList>
            <person name="Abdel-Mageed W.M."/>
            <person name="Lehri B."/>
            <person name="Jarmusch S."/>
            <person name="Miranda K."/>
            <person name="Goodfellow M."/>
            <person name="Jaspars M."/>
            <person name="Karlyshev A.V."/>
        </authorList>
    </citation>
    <scope>NUCLEOTIDE SEQUENCE [LARGE SCALE GENOMIC DNA]</scope>
    <source>
        <strain evidence="3">SST4</strain>
    </source>
</reference>
<protein>
    <submittedName>
        <fullName evidence="2">Type IV pilus modification protein PilV</fullName>
    </submittedName>
</protein>
<dbReference type="InterPro" id="IPR013362">
    <property type="entry name" value="Pilus_4_PilV"/>
</dbReference>
<dbReference type="NCBIfam" id="TIGR02532">
    <property type="entry name" value="IV_pilin_GFxxxE"/>
    <property type="match status" value="1"/>
</dbReference>
<evidence type="ECO:0000256" key="1">
    <source>
        <dbReference type="SAM" id="Phobius"/>
    </source>
</evidence>
<keyword evidence="1" id="KW-0472">Membrane</keyword>
<keyword evidence="1" id="KW-1133">Transmembrane helix</keyword>
<keyword evidence="3" id="KW-1185">Reference proteome</keyword>
<accession>A0A365TRD8</accession>
<dbReference type="RefSeq" id="WP_113269466.1">
    <property type="nucleotide sequence ID" value="NZ_QNTU01000004.1"/>
</dbReference>
<dbReference type="InterPro" id="IPR012902">
    <property type="entry name" value="N_methyl_site"/>
</dbReference>
<dbReference type="PROSITE" id="PS00409">
    <property type="entry name" value="PROKAR_NTER_METHYL"/>
    <property type="match status" value="1"/>
</dbReference>
<evidence type="ECO:0000313" key="3">
    <source>
        <dbReference type="Proteomes" id="UP000252204"/>
    </source>
</evidence>
<organism evidence="2 3">
    <name type="scientific">Vreelandella sulfidaeris</name>
    <dbReference type="NCBI Taxonomy" id="115553"/>
    <lineage>
        <taxon>Bacteria</taxon>
        <taxon>Pseudomonadati</taxon>
        <taxon>Pseudomonadota</taxon>
        <taxon>Gammaproteobacteria</taxon>
        <taxon>Oceanospirillales</taxon>
        <taxon>Halomonadaceae</taxon>
        <taxon>Vreelandella</taxon>
    </lineage>
</organism>
<dbReference type="Pfam" id="PF07963">
    <property type="entry name" value="N_methyl"/>
    <property type="match status" value="1"/>
</dbReference>
<feature type="transmembrane region" description="Helical" evidence="1">
    <location>
        <begin position="12"/>
        <end position="31"/>
    </location>
</feature>
<name>A0A365TRD8_9GAMM</name>
<keyword evidence="1" id="KW-0812">Transmembrane</keyword>
<proteinExistence type="predicted"/>
<dbReference type="NCBIfam" id="TIGR02523">
    <property type="entry name" value="type_IV_pilV"/>
    <property type="match status" value="1"/>
</dbReference>